<accession>A0A0C1D5E4</accession>
<feature type="transmembrane region" description="Helical" evidence="1">
    <location>
        <begin position="309"/>
        <end position="327"/>
    </location>
</feature>
<feature type="transmembrane region" description="Helical" evidence="1">
    <location>
        <begin position="225"/>
        <end position="246"/>
    </location>
</feature>
<sequence>MKNISRYNFFFTVFIIFITFIFCLLNHKKGHNWGGDFSLYIRQASSVLNGTIENLVKSNSFTVQESSDHTFSPVTYPWGFPSLLTPVYYFSGLNYSVLKIYESIFFIGFLTVFFFSIRRKFNWIYTLCTITLVGFNYNYISYTNRVLSEFPFMFFSFLTLHFIKKLEVESKTNLGVQLPVAIGLLIFFSFYIRTEGIVLLFTLFIAQAANLKGNLKVDLFNIKQCLKLIIPYLIFLACYILSKAVFPTGFTSHFGYRNLVNLDRTITNVIFYKNQLARSVYPNLPEWFFWATIIFFLRGVVFRFRTDKAFLVFLASIVTVFLVWPFHESRYLFTIYPIFIYFVLQGLRTFRRRSALRWIVASIIFVYLGLTINQTFQATIDSFRNRADVIDGPESGPSQEMFRFIRNRTSPSDVIIFFKPRVMNLYTQRNSLMVYNDIENVRRKGNYLVIYSKAGKVCQLFLSPKEMSLNSNFKSIFKNNDFTVYKILN</sequence>
<evidence type="ECO:0000313" key="3">
    <source>
        <dbReference type="Proteomes" id="UP000031246"/>
    </source>
</evidence>
<feature type="transmembrane region" description="Helical" evidence="1">
    <location>
        <begin position="7"/>
        <end position="27"/>
    </location>
</feature>
<comment type="caution">
    <text evidence="2">The sequence shown here is derived from an EMBL/GenBank/DDBJ whole genome shotgun (WGS) entry which is preliminary data.</text>
</comment>
<evidence type="ECO:0000313" key="2">
    <source>
        <dbReference type="EMBL" id="KIA92236.1"/>
    </source>
</evidence>
<proteinExistence type="predicted"/>
<keyword evidence="1" id="KW-0812">Transmembrane</keyword>
<dbReference type="AlphaFoldDB" id="A0A0C1D5E4"/>
<protein>
    <recommendedName>
        <fullName evidence="4">Glycosyltransferase RgtA/B/C/D-like domain-containing protein</fullName>
    </recommendedName>
</protein>
<feature type="transmembrane region" description="Helical" evidence="1">
    <location>
        <begin position="287"/>
        <end position="304"/>
    </location>
</feature>
<feature type="transmembrane region" description="Helical" evidence="1">
    <location>
        <begin position="93"/>
        <end position="115"/>
    </location>
</feature>
<feature type="transmembrane region" description="Helical" evidence="1">
    <location>
        <begin position="333"/>
        <end position="350"/>
    </location>
</feature>
<feature type="transmembrane region" description="Helical" evidence="1">
    <location>
        <begin position="122"/>
        <end position="140"/>
    </location>
</feature>
<dbReference type="OrthoDB" id="1491752at2"/>
<name>A0A0C1D5E4_9SPHI</name>
<gene>
    <name evidence="2" type="ORF">OC25_17510</name>
</gene>
<reference evidence="2 3" key="1">
    <citation type="submission" date="2014-10" db="EMBL/GenBank/DDBJ databases">
        <title>Pedobacter Kyungheensis.</title>
        <authorList>
            <person name="Anderson B.M."/>
            <person name="Newman J.D."/>
        </authorList>
    </citation>
    <scope>NUCLEOTIDE SEQUENCE [LARGE SCALE GENOMIC DNA]</scope>
    <source>
        <strain evidence="2 3">KACC 16221</strain>
    </source>
</reference>
<dbReference type="Proteomes" id="UP000031246">
    <property type="component" value="Unassembled WGS sequence"/>
</dbReference>
<organism evidence="2 3">
    <name type="scientific">Pedobacter kyungheensis</name>
    <dbReference type="NCBI Taxonomy" id="1069985"/>
    <lineage>
        <taxon>Bacteria</taxon>
        <taxon>Pseudomonadati</taxon>
        <taxon>Bacteroidota</taxon>
        <taxon>Sphingobacteriia</taxon>
        <taxon>Sphingobacteriales</taxon>
        <taxon>Sphingobacteriaceae</taxon>
        <taxon>Pedobacter</taxon>
    </lineage>
</organism>
<evidence type="ECO:0000256" key="1">
    <source>
        <dbReference type="SAM" id="Phobius"/>
    </source>
</evidence>
<keyword evidence="1" id="KW-1133">Transmembrane helix</keyword>
<dbReference type="EMBL" id="JSYN01000021">
    <property type="protein sequence ID" value="KIA92236.1"/>
    <property type="molecule type" value="Genomic_DNA"/>
</dbReference>
<dbReference type="RefSeq" id="WP_039478728.1">
    <property type="nucleotide sequence ID" value="NZ_JSYN01000021.1"/>
</dbReference>
<keyword evidence="3" id="KW-1185">Reference proteome</keyword>
<feature type="transmembrane region" description="Helical" evidence="1">
    <location>
        <begin position="355"/>
        <end position="376"/>
    </location>
</feature>
<evidence type="ECO:0008006" key="4">
    <source>
        <dbReference type="Google" id="ProtNLM"/>
    </source>
</evidence>
<keyword evidence="1" id="KW-0472">Membrane</keyword>